<evidence type="ECO:0000256" key="14">
    <source>
        <dbReference type="SAM" id="Phobius"/>
    </source>
</evidence>
<dbReference type="GO" id="GO:0005886">
    <property type="term" value="C:plasma membrane"/>
    <property type="evidence" value="ECO:0007669"/>
    <property type="project" value="UniProtKB-SubCell"/>
</dbReference>
<dbReference type="FunFam" id="2.60.40.60:FF:000004">
    <property type="entry name" value="Protocadherin 1 gamma 2"/>
    <property type="match status" value="1"/>
</dbReference>
<dbReference type="AlphaFoldDB" id="W5MZK3"/>
<protein>
    <recommendedName>
        <fullName evidence="15">Cadherin domain-containing protein</fullName>
    </recommendedName>
</protein>
<dbReference type="PANTHER" id="PTHR24028:SF241">
    <property type="entry name" value="PROTOCADHERIN 2 ALPHA A 1 PRECURSOR"/>
    <property type="match status" value="1"/>
</dbReference>
<dbReference type="CDD" id="cd11304">
    <property type="entry name" value="Cadherin_repeat"/>
    <property type="match status" value="6"/>
</dbReference>
<keyword evidence="7 12" id="KW-0106">Calcium</keyword>
<dbReference type="Bgee" id="ENSLOCG00000011233">
    <property type="expression patterns" value="Expressed in brain and 13 other cell types or tissues"/>
</dbReference>
<feature type="domain" description="Cadherin" evidence="15">
    <location>
        <begin position="135"/>
        <end position="243"/>
    </location>
</feature>
<dbReference type="GO" id="GO:0005509">
    <property type="term" value="F:calcium ion binding"/>
    <property type="evidence" value="ECO:0007669"/>
    <property type="project" value="UniProtKB-UniRule"/>
</dbReference>
<dbReference type="FunFam" id="2.60.40.60:FF:000002">
    <property type="entry name" value="Protocadherin alpha 2"/>
    <property type="match status" value="1"/>
</dbReference>
<feature type="region of interest" description="Disordered" evidence="13">
    <location>
        <begin position="968"/>
        <end position="1015"/>
    </location>
</feature>
<accession>W5MZK3</accession>
<feature type="domain" description="Cadherin" evidence="15">
    <location>
        <begin position="583"/>
        <end position="679"/>
    </location>
</feature>
<reference evidence="16" key="2">
    <citation type="submission" date="2025-08" db="UniProtKB">
        <authorList>
            <consortium name="Ensembl"/>
        </authorList>
    </citation>
    <scope>IDENTIFICATION</scope>
</reference>
<feature type="compositionally biased region" description="Basic residues" evidence="13">
    <location>
        <begin position="993"/>
        <end position="1002"/>
    </location>
</feature>
<dbReference type="InterPro" id="IPR013164">
    <property type="entry name" value="Cadherin_N"/>
</dbReference>
<dbReference type="Pfam" id="PF15974">
    <property type="entry name" value="Cadherin_tail"/>
    <property type="match status" value="1"/>
</dbReference>
<name>W5MZK3_LEPOC</name>
<dbReference type="PROSITE" id="PS50268">
    <property type="entry name" value="CADHERIN_2"/>
    <property type="match status" value="6"/>
</dbReference>
<evidence type="ECO:0000256" key="5">
    <source>
        <dbReference type="ARBA" id="ARBA00022729"/>
    </source>
</evidence>
<feature type="compositionally biased region" description="Basic and acidic residues" evidence="13">
    <location>
        <begin position="976"/>
        <end position="992"/>
    </location>
</feature>
<dbReference type="HOGENOM" id="CLU_006480_3_0_1"/>
<dbReference type="GO" id="GO:0007156">
    <property type="term" value="P:homophilic cell adhesion via plasma membrane adhesion molecules"/>
    <property type="evidence" value="ECO:0007669"/>
    <property type="project" value="InterPro"/>
</dbReference>
<dbReference type="SUPFAM" id="SSF49313">
    <property type="entry name" value="Cadherin-like"/>
    <property type="match status" value="6"/>
</dbReference>
<dbReference type="GO" id="GO:0009653">
    <property type="term" value="P:anatomical structure morphogenesis"/>
    <property type="evidence" value="ECO:0007669"/>
    <property type="project" value="UniProtKB-ARBA"/>
</dbReference>
<feature type="compositionally biased region" description="Low complexity" evidence="13">
    <location>
        <begin position="920"/>
        <end position="929"/>
    </location>
</feature>
<dbReference type="Gene3D" id="2.60.40.60">
    <property type="entry name" value="Cadherins"/>
    <property type="match status" value="6"/>
</dbReference>
<dbReference type="InterPro" id="IPR015919">
    <property type="entry name" value="Cadherin-like_sf"/>
</dbReference>
<keyword evidence="8" id="KW-0130">Cell adhesion</keyword>
<evidence type="ECO:0000256" key="3">
    <source>
        <dbReference type="ARBA" id="ARBA00022475"/>
    </source>
</evidence>
<evidence type="ECO:0000256" key="4">
    <source>
        <dbReference type="ARBA" id="ARBA00022692"/>
    </source>
</evidence>
<evidence type="ECO:0000259" key="15">
    <source>
        <dbReference type="PROSITE" id="PS50268"/>
    </source>
</evidence>
<dbReference type="FunFam" id="2.60.40.60:FF:000129">
    <property type="entry name" value="protocadherin alpha-C2 isoform X1"/>
    <property type="match status" value="1"/>
</dbReference>
<evidence type="ECO:0000256" key="10">
    <source>
        <dbReference type="ARBA" id="ARBA00023136"/>
    </source>
</evidence>
<evidence type="ECO:0000256" key="9">
    <source>
        <dbReference type="ARBA" id="ARBA00022989"/>
    </source>
</evidence>
<reference evidence="17" key="1">
    <citation type="submission" date="2011-12" db="EMBL/GenBank/DDBJ databases">
        <title>The Draft Genome of Lepisosteus oculatus.</title>
        <authorList>
            <consortium name="The Broad Institute Genome Assembly &amp; Analysis Group"/>
            <consortium name="Computational R&amp;D Group"/>
            <consortium name="and Sequencing Platform"/>
            <person name="Di Palma F."/>
            <person name="Alfoldi J."/>
            <person name="Johnson J."/>
            <person name="Berlin A."/>
            <person name="Gnerre S."/>
            <person name="Jaffe D."/>
            <person name="MacCallum I."/>
            <person name="Young S."/>
            <person name="Walker B.J."/>
            <person name="Lander E.S."/>
            <person name="Lindblad-Toh K."/>
        </authorList>
    </citation>
    <scope>NUCLEOTIDE SEQUENCE [LARGE SCALE GENOMIC DNA]</scope>
</reference>
<dbReference type="InterPro" id="IPR020894">
    <property type="entry name" value="Cadherin_CS"/>
</dbReference>
<evidence type="ECO:0000313" key="16">
    <source>
        <dbReference type="Ensembl" id="ENSLOCP00000013812.1"/>
    </source>
</evidence>
<dbReference type="PROSITE" id="PS00232">
    <property type="entry name" value="CADHERIN_1"/>
    <property type="match status" value="3"/>
</dbReference>
<evidence type="ECO:0000313" key="17">
    <source>
        <dbReference type="Proteomes" id="UP000018468"/>
    </source>
</evidence>
<feature type="transmembrane region" description="Helical" evidence="14">
    <location>
        <begin position="695"/>
        <end position="718"/>
    </location>
</feature>
<keyword evidence="3" id="KW-1003">Cell membrane</keyword>
<feature type="domain" description="Cadherin" evidence="15">
    <location>
        <begin position="352"/>
        <end position="457"/>
    </location>
</feature>
<evidence type="ECO:0000256" key="8">
    <source>
        <dbReference type="ARBA" id="ARBA00022889"/>
    </source>
</evidence>
<keyword evidence="17" id="KW-1185">Reference proteome</keyword>
<dbReference type="PANTHER" id="PTHR24028">
    <property type="entry name" value="CADHERIN-87A"/>
    <property type="match status" value="1"/>
</dbReference>
<dbReference type="Proteomes" id="UP000018468">
    <property type="component" value="Linkage group LG6"/>
</dbReference>
<evidence type="ECO:0000256" key="12">
    <source>
        <dbReference type="PROSITE-ProRule" id="PRU00043"/>
    </source>
</evidence>
<dbReference type="EMBL" id="AHAT01005351">
    <property type="status" value="NOT_ANNOTATED_CDS"/>
    <property type="molecule type" value="Genomic_DNA"/>
</dbReference>
<dbReference type="InterPro" id="IPR032455">
    <property type="entry name" value="Cadherin_C"/>
</dbReference>
<feature type="domain" description="Cadherin" evidence="15">
    <location>
        <begin position="244"/>
        <end position="351"/>
    </location>
</feature>
<dbReference type="InterPro" id="IPR002126">
    <property type="entry name" value="Cadherin-like_dom"/>
</dbReference>
<dbReference type="Pfam" id="PF16492">
    <property type="entry name" value="Cadherin_C_2"/>
    <property type="match status" value="1"/>
</dbReference>
<evidence type="ECO:0000256" key="13">
    <source>
        <dbReference type="SAM" id="MobiDB-lite"/>
    </source>
</evidence>
<dbReference type="PRINTS" id="PR00205">
    <property type="entry name" value="CADHERIN"/>
</dbReference>
<evidence type="ECO:0000256" key="6">
    <source>
        <dbReference type="ARBA" id="ARBA00022737"/>
    </source>
</evidence>
<dbReference type="SMART" id="SM00112">
    <property type="entry name" value="CA"/>
    <property type="match status" value="6"/>
</dbReference>
<dbReference type="InterPro" id="IPR031904">
    <property type="entry name" value="Cadherin_CBD"/>
</dbReference>
<feature type="domain" description="Cadherin" evidence="15">
    <location>
        <begin position="458"/>
        <end position="567"/>
    </location>
</feature>
<keyword evidence="5" id="KW-0732">Signal</keyword>
<dbReference type="InterPro" id="IPR050174">
    <property type="entry name" value="Protocadherin/Cadherin-CA"/>
</dbReference>
<dbReference type="FunFam" id="2.60.40.60:FF:000001">
    <property type="entry name" value="Protocadherin alpha 2"/>
    <property type="match status" value="1"/>
</dbReference>
<sequence>MCLGELRKWEYQWILLSCAVVSLLQENAWAQLHFSVPEELEHGAFVGNVAKDLGLDIVPLADRKFRIVTGSQQHLLEVNQDNGVLFVNERIDRESLCERNSKCYINLKIVLENPLEIHYVEVEITDINDNSPSFPEKEKLLEIAESTLPGARFPLQGARDLDVGFNSLRLYKLSQNEHFELEVQGRSDDSKIPILILRKHLDREHIPKHSLLLTAVDGGSPARSGTLNITVTVLDINDNAPVFDQQAYIVSLDENVPVGTFVIQVRASDKDDGPHGEVEYSFGNTFGNAVLELFSLDSITGVIKVKGVIDFEENDVYEIDVQATDKGPVPLTVHCNVLVNIKDINDNRPTIEITSLSSLISEDASPGTVIALISVTDSDSGDNGQVVCSLAENMPFELKPSFRDDLFSLITKGRLDREHTSTYDVTITAKDLGTPSLSSIKTIKVQITDVNDNSPKFTQDHYALYLYENNVPGASIFSVSASDWDQNENALVSYYKGDSEVSSNSMSTFMSINTDNGNIYALRSFDFETIKHFKFLVIAKDAGVPSLSSNVTVDVFILDENDNAPVILSPIGSNGSAEVVEKLPRNVNPGYLVTKVRAYDADIGYNAWLSFSLLQITDPNLFSLERYTGEIRTLRSFTEADDTEHKLIIQVKDNGKLSLSSTATVVISTFESTESFPVRDINNADTGLENNSLTFYLMITLGSVSALFLISIMFLIIIQCSKPKGLTKYSRDSKYAEVSGNGTLCHSIQYRGGEKHYMVVSPRMSIGSSIGLGSNGNTLVIPGKGTKTSEECCRSMTRISSRSSMDKNYADVSGNGTLCHSIQYRAGEKRYMLVGPRMSIGSTIGVGSNRNTLVFAENGSKDPNESKPPNADWRYSASLRAGMQSSVHMEESAILQGAPGVLVQNWPTVSSATGGEPEGGEVSPPVGAGINSNSWSFRYGPGPGHPQALKPGEVPEAFIIPGSPAIISIRQDQPTGDDKSDFITFGKKEETKKKKKKKKGKADKKEKGNNDNSEQ</sequence>
<dbReference type="EMBL" id="AHAT01005354">
    <property type="status" value="NOT_ANNOTATED_CDS"/>
    <property type="molecule type" value="Genomic_DNA"/>
</dbReference>
<dbReference type="Pfam" id="PF08266">
    <property type="entry name" value="Cadherin_2"/>
    <property type="match status" value="1"/>
</dbReference>
<proteinExistence type="predicted"/>
<keyword evidence="9 14" id="KW-1133">Transmembrane helix</keyword>
<dbReference type="EMBL" id="AHAT01005353">
    <property type="status" value="NOT_ANNOTATED_CDS"/>
    <property type="molecule type" value="Genomic_DNA"/>
</dbReference>
<comment type="function">
    <text evidence="1">Potential calcium-dependent cell-adhesion protein. May be involved in the establishment and maintenance of specific neuronal connections in the brain.</text>
</comment>
<keyword evidence="6" id="KW-0677">Repeat</keyword>
<dbReference type="Ensembl" id="ENSLOCT00000013841.1">
    <property type="protein sequence ID" value="ENSLOCP00000013812.1"/>
    <property type="gene ID" value="ENSLOCG00000011233.1"/>
</dbReference>
<feature type="domain" description="Cadherin" evidence="15">
    <location>
        <begin position="28"/>
        <end position="134"/>
    </location>
</feature>
<dbReference type="EMBL" id="AHAT01005352">
    <property type="status" value="NOT_ANNOTATED_CDS"/>
    <property type="molecule type" value="Genomic_DNA"/>
</dbReference>
<dbReference type="FunFam" id="2.60.40.60:FF:000006">
    <property type="entry name" value="Protocadherin alpha 2"/>
    <property type="match status" value="1"/>
</dbReference>
<keyword evidence="11" id="KW-0325">Glycoprotein</keyword>
<evidence type="ECO:0000256" key="7">
    <source>
        <dbReference type="ARBA" id="ARBA00022837"/>
    </source>
</evidence>
<organism evidence="16 17">
    <name type="scientific">Lepisosteus oculatus</name>
    <name type="common">Spotted gar</name>
    <dbReference type="NCBI Taxonomy" id="7918"/>
    <lineage>
        <taxon>Eukaryota</taxon>
        <taxon>Metazoa</taxon>
        <taxon>Chordata</taxon>
        <taxon>Craniata</taxon>
        <taxon>Vertebrata</taxon>
        <taxon>Euteleostomi</taxon>
        <taxon>Actinopterygii</taxon>
        <taxon>Neopterygii</taxon>
        <taxon>Holostei</taxon>
        <taxon>Semionotiformes</taxon>
        <taxon>Lepisosteidae</taxon>
        <taxon>Lepisosteus</taxon>
    </lineage>
</organism>
<dbReference type="GeneTree" id="ENSGT00940000166124"/>
<feature type="region of interest" description="Disordered" evidence="13">
    <location>
        <begin position="906"/>
        <end position="951"/>
    </location>
</feature>
<reference evidence="16" key="3">
    <citation type="submission" date="2025-09" db="UniProtKB">
        <authorList>
            <consortium name="Ensembl"/>
        </authorList>
    </citation>
    <scope>IDENTIFICATION</scope>
</reference>
<dbReference type="FunFam" id="2.60.40.60:FF:000018">
    <property type="entry name" value="Protocadherin gamma c3"/>
    <property type="match status" value="1"/>
</dbReference>
<evidence type="ECO:0000256" key="1">
    <source>
        <dbReference type="ARBA" id="ARBA00003436"/>
    </source>
</evidence>
<dbReference type="Pfam" id="PF00028">
    <property type="entry name" value="Cadherin"/>
    <property type="match status" value="5"/>
</dbReference>
<evidence type="ECO:0000256" key="11">
    <source>
        <dbReference type="ARBA" id="ARBA00023180"/>
    </source>
</evidence>
<evidence type="ECO:0000256" key="2">
    <source>
        <dbReference type="ARBA" id="ARBA00004251"/>
    </source>
</evidence>
<keyword evidence="10 14" id="KW-0472">Membrane</keyword>
<keyword evidence="4 14" id="KW-0812">Transmembrane</keyword>
<comment type="subcellular location">
    <subcellularLocation>
        <location evidence="2">Cell membrane</location>
        <topology evidence="2">Single-pass type I membrane protein</topology>
    </subcellularLocation>
</comment>